<feature type="transmembrane region" description="Helical" evidence="1">
    <location>
        <begin position="87"/>
        <end position="107"/>
    </location>
</feature>
<dbReference type="AlphaFoldDB" id="A0A919EQD9"/>
<sequence length="108" mass="12236">MTDSSKVANEIIDLLEARFSKDVNPNEKVLQSLLFASTLALLATKNENCSMIFDSYKATLRVEESRSNSLNHTLRKVFLSKGKSIRFYLPTFIGLSVVVTGFCLWCFY</sequence>
<accession>A0A919EQD9</accession>
<evidence type="ECO:0000313" key="2">
    <source>
        <dbReference type="EMBL" id="GHG07200.1"/>
    </source>
</evidence>
<dbReference type="RefSeq" id="WP_189774691.1">
    <property type="nucleotide sequence ID" value="NZ_BNCK01000014.1"/>
</dbReference>
<evidence type="ECO:0000256" key="1">
    <source>
        <dbReference type="SAM" id="Phobius"/>
    </source>
</evidence>
<comment type="caution">
    <text evidence="2">The sequence shown here is derived from an EMBL/GenBank/DDBJ whole genome shotgun (WGS) entry which is preliminary data.</text>
</comment>
<dbReference type="EMBL" id="BNCK01000014">
    <property type="protein sequence ID" value="GHG07200.1"/>
    <property type="molecule type" value="Genomic_DNA"/>
</dbReference>
<dbReference type="Proteomes" id="UP000623842">
    <property type="component" value="Unassembled WGS sequence"/>
</dbReference>
<keyword evidence="3" id="KW-1185">Reference proteome</keyword>
<reference evidence="2" key="1">
    <citation type="journal article" date="2014" name="Int. J. Syst. Evol. Microbiol.">
        <title>Complete genome sequence of Corynebacterium casei LMG S-19264T (=DSM 44701T), isolated from a smear-ripened cheese.</title>
        <authorList>
            <consortium name="US DOE Joint Genome Institute (JGI-PGF)"/>
            <person name="Walter F."/>
            <person name="Albersmeier A."/>
            <person name="Kalinowski J."/>
            <person name="Ruckert C."/>
        </authorList>
    </citation>
    <scope>NUCLEOTIDE SEQUENCE</scope>
    <source>
        <strain evidence="2">KCTC 42731</strain>
    </source>
</reference>
<gene>
    <name evidence="2" type="ORF">GCM10017161_41160</name>
</gene>
<keyword evidence="1" id="KW-0812">Transmembrane</keyword>
<keyword evidence="1" id="KW-0472">Membrane</keyword>
<keyword evidence="1" id="KW-1133">Transmembrane helix</keyword>
<protein>
    <submittedName>
        <fullName evidence="2">Uncharacterized protein</fullName>
    </submittedName>
</protein>
<proteinExistence type="predicted"/>
<organism evidence="2 3">
    <name type="scientific">Thalassotalea marina</name>
    <dbReference type="NCBI Taxonomy" id="1673741"/>
    <lineage>
        <taxon>Bacteria</taxon>
        <taxon>Pseudomonadati</taxon>
        <taxon>Pseudomonadota</taxon>
        <taxon>Gammaproteobacteria</taxon>
        <taxon>Alteromonadales</taxon>
        <taxon>Colwelliaceae</taxon>
        <taxon>Thalassotalea</taxon>
    </lineage>
</organism>
<reference evidence="2" key="2">
    <citation type="submission" date="2020-09" db="EMBL/GenBank/DDBJ databases">
        <authorList>
            <person name="Sun Q."/>
            <person name="Kim S."/>
        </authorList>
    </citation>
    <scope>NUCLEOTIDE SEQUENCE</scope>
    <source>
        <strain evidence="2">KCTC 42731</strain>
    </source>
</reference>
<evidence type="ECO:0000313" key="3">
    <source>
        <dbReference type="Proteomes" id="UP000623842"/>
    </source>
</evidence>
<name>A0A919EQD9_9GAMM</name>